<dbReference type="GO" id="GO:0005524">
    <property type="term" value="F:ATP binding"/>
    <property type="evidence" value="ECO:0007669"/>
    <property type="project" value="InterPro"/>
</dbReference>
<dbReference type="AlphaFoldDB" id="A0AAD4GTG7"/>
<accession>A0AAD4GTG7</accession>
<dbReference type="GO" id="GO:0005634">
    <property type="term" value="C:nucleus"/>
    <property type="evidence" value="ECO:0007669"/>
    <property type="project" value="TreeGrafter"/>
</dbReference>
<comment type="caution">
    <text evidence="2">The sequence shown here is derived from an EMBL/GenBank/DDBJ whole genome shotgun (WGS) entry which is preliminary data.</text>
</comment>
<dbReference type="SUPFAM" id="SSF56112">
    <property type="entry name" value="Protein kinase-like (PK-like)"/>
    <property type="match status" value="1"/>
</dbReference>
<dbReference type="PANTHER" id="PTHR44167">
    <property type="entry name" value="OVARIAN-SPECIFIC SERINE/THREONINE-PROTEIN KINASE LOK-RELATED"/>
    <property type="match status" value="1"/>
</dbReference>
<gene>
    <name evidence="2" type="ORF">FE257_010268</name>
</gene>
<sequence>MDSDPPLPVPAVYGFDPIKLPISTPLVGSGTFGYVFRISTDRVLKVPKAYPEPEDAYINSVNLEDIQNEGNIYKRLGVHSGILRCFSVCDNSIELAFANQGSLLHYMRETPIPGSQIRLDWILSLSDTFSYAHSQRVVVQDIDLQNIVVHDGTLKLIDFGQSFLLPLDTDMDSFCVNETTLKMEILHLGCIFYSIATWTRFKYYYFDYGRFPLDGELPSTKGVLGNEIIDKCWNGEYASMDALAKDVLSYLT</sequence>
<feature type="domain" description="Protein kinase" evidence="1">
    <location>
        <begin position="21"/>
        <end position="252"/>
    </location>
</feature>
<evidence type="ECO:0000259" key="1">
    <source>
        <dbReference type="PROSITE" id="PS50011"/>
    </source>
</evidence>
<dbReference type="InterPro" id="IPR000719">
    <property type="entry name" value="Prot_kinase_dom"/>
</dbReference>
<protein>
    <recommendedName>
        <fullName evidence="1">Protein kinase domain-containing protein</fullName>
    </recommendedName>
</protein>
<dbReference type="PANTHER" id="PTHR44167:SF18">
    <property type="entry name" value="PROTEIN KINASE DOMAIN-CONTAINING PROTEIN"/>
    <property type="match status" value="1"/>
</dbReference>
<proteinExistence type="predicted"/>
<dbReference type="Proteomes" id="UP001194746">
    <property type="component" value="Unassembled WGS sequence"/>
</dbReference>
<reference evidence="2" key="1">
    <citation type="journal article" date="2019" name="Beilstein J. Org. Chem.">
        <title>Nanangenines: drimane sesquiterpenoids as the dominant metabolite cohort of a novel Australian fungus, Aspergillus nanangensis.</title>
        <authorList>
            <person name="Lacey H.J."/>
            <person name="Gilchrist C.L.M."/>
            <person name="Crombie A."/>
            <person name="Kalaitzis J.A."/>
            <person name="Vuong D."/>
            <person name="Rutledge P.J."/>
            <person name="Turner P."/>
            <person name="Pitt J.I."/>
            <person name="Lacey E."/>
            <person name="Chooi Y.H."/>
            <person name="Piggott A.M."/>
        </authorList>
    </citation>
    <scope>NUCLEOTIDE SEQUENCE</scope>
    <source>
        <strain evidence="2">MST-FP2251</strain>
    </source>
</reference>
<dbReference type="Pfam" id="PF00069">
    <property type="entry name" value="Pkinase"/>
    <property type="match status" value="1"/>
</dbReference>
<dbReference type="PROSITE" id="PS50011">
    <property type="entry name" value="PROTEIN_KINASE_DOM"/>
    <property type="match status" value="1"/>
</dbReference>
<keyword evidence="3" id="KW-1185">Reference proteome</keyword>
<evidence type="ECO:0000313" key="2">
    <source>
        <dbReference type="EMBL" id="KAF9887413.1"/>
    </source>
</evidence>
<reference evidence="2" key="2">
    <citation type="submission" date="2020-02" db="EMBL/GenBank/DDBJ databases">
        <authorList>
            <person name="Gilchrist C.L.M."/>
            <person name="Chooi Y.-H."/>
        </authorList>
    </citation>
    <scope>NUCLEOTIDE SEQUENCE</scope>
    <source>
        <strain evidence="2">MST-FP2251</strain>
    </source>
</reference>
<dbReference type="EMBL" id="VCAU01000062">
    <property type="protein sequence ID" value="KAF9887413.1"/>
    <property type="molecule type" value="Genomic_DNA"/>
</dbReference>
<name>A0AAD4GTG7_ASPNN</name>
<dbReference type="GO" id="GO:0004674">
    <property type="term" value="F:protein serine/threonine kinase activity"/>
    <property type="evidence" value="ECO:0007669"/>
    <property type="project" value="TreeGrafter"/>
</dbReference>
<organism evidence="2 3">
    <name type="scientific">Aspergillus nanangensis</name>
    <dbReference type="NCBI Taxonomy" id="2582783"/>
    <lineage>
        <taxon>Eukaryota</taxon>
        <taxon>Fungi</taxon>
        <taxon>Dikarya</taxon>
        <taxon>Ascomycota</taxon>
        <taxon>Pezizomycotina</taxon>
        <taxon>Eurotiomycetes</taxon>
        <taxon>Eurotiomycetidae</taxon>
        <taxon>Eurotiales</taxon>
        <taxon>Aspergillaceae</taxon>
        <taxon>Aspergillus</taxon>
        <taxon>Aspergillus subgen. Circumdati</taxon>
    </lineage>
</organism>
<dbReference type="GO" id="GO:0044773">
    <property type="term" value="P:mitotic DNA damage checkpoint signaling"/>
    <property type="evidence" value="ECO:0007669"/>
    <property type="project" value="TreeGrafter"/>
</dbReference>
<dbReference type="Gene3D" id="1.10.510.10">
    <property type="entry name" value="Transferase(Phosphotransferase) domain 1"/>
    <property type="match status" value="1"/>
</dbReference>
<evidence type="ECO:0000313" key="3">
    <source>
        <dbReference type="Proteomes" id="UP001194746"/>
    </source>
</evidence>
<dbReference type="GO" id="GO:0005737">
    <property type="term" value="C:cytoplasm"/>
    <property type="evidence" value="ECO:0007669"/>
    <property type="project" value="TreeGrafter"/>
</dbReference>
<dbReference type="InterPro" id="IPR011009">
    <property type="entry name" value="Kinase-like_dom_sf"/>
</dbReference>